<evidence type="ECO:0000313" key="8">
    <source>
        <dbReference type="Proteomes" id="UP000823612"/>
    </source>
</evidence>
<feature type="region of interest" description="Disordered" evidence="5">
    <location>
        <begin position="1489"/>
        <end position="1518"/>
    </location>
</feature>
<keyword evidence="3" id="KW-1133">Transmembrane helix</keyword>
<keyword evidence="4" id="KW-0472">Membrane</keyword>
<feature type="domain" description="Translocation and assembly module TamB C-terminal" evidence="6">
    <location>
        <begin position="1043"/>
        <end position="1479"/>
    </location>
</feature>
<gene>
    <name evidence="7" type="ORF">IAB08_01585</name>
</gene>
<dbReference type="EMBL" id="JADIMZ010000022">
    <property type="protein sequence ID" value="MBO8431970.1"/>
    <property type="molecule type" value="Genomic_DNA"/>
</dbReference>
<reference evidence="7" key="1">
    <citation type="submission" date="2020-10" db="EMBL/GenBank/DDBJ databases">
        <authorList>
            <person name="Gilroy R."/>
        </authorList>
    </citation>
    <scope>NUCLEOTIDE SEQUENCE</scope>
    <source>
        <strain evidence="7">2889</strain>
    </source>
</reference>
<evidence type="ECO:0000256" key="2">
    <source>
        <dbReference type="ARBA" id="ARBA00022692"/>
    </source>
</evidence>
<evidence type="ECO:0000256" key="4">
    <source>
        <dbReference type="ARBA" id="ARBA00023136"/>
    </source>
</evidence>
<dbReference type="Pfam" id="PF05359">
    <property type="entry name" value="DUF748"/>
    <property type="match status" value="1"/>
</dbReference>
<evidence type="ECO:0000256" key="3">
    <source>
        <dbReference type="ARBA" id="ARBA00022989"/>
    </source>
</evidence>
<comment type="caution">
    <text evidence="7">The sequence shown here is derived from an EMBL/GenBank/DDBJ whole genome shotgun (WGS) entry which is preliminary data.</text>
</comment>
<protein>
    <submittedName>
        <fullName evidence="7">Translocation/assembly module TamB domain-containing protein</fullName>
    </submittedName>
</protein>
<dbReference type="PANTHER" id="PTHR36985">
    <property type="entry name" value="TRANSLOCATION AND ASSEMBLY MODULE SUBUNIT TAMB"/>
    <property type="match status" value="1"/>
</dbReference>
<dbReference type="GO" id="GO:0009306">
    <property type="term" value="P:protein secretion"/>
    <property type="evidence" value="ECO:0007669"/>
    <property type="project" value="InterPro"/>
</dbReference>
<proteinExistence type="predicted"/>
<reference evidence="7" key="2">
    <citation type="journal article" date="2021" name="PeerJ">
        <title>Extensive microbial diversity within the chicken gut microbiome revealed by metagenomics and culture.</title>
        <authorList>
            <person name="Gilroy R."/>
            <person name="Ravi A."/>
            <person name="Getino M."/>
            <person name="Pursley I."/>
            <person name="Horton D.L."/>
            <person name="Alikhan N.F."/>
            <person name="Baker D."/>
            <person name="Gharbi K."/>
            <person name="Hall N."/>
            <person name="Watson M."/>
            <person name="Adriaenssens E.M."/>
            <person name="Foster-Nyarko E."/>
            <person name="Jarju S."/>
            <person name="Secka A."/>
            <person name="Antonio M."/>
            <person name="Oren A."/>
            <person name="Chaudhuri R.R."/>
            <person name="La Ragione R."/>
            <person name="Hildebrand F."/>
            <person name="Pallen M.J."/>
        </authorList>
    </citation>
    <scope>NUCLEOTIDE SEQUENCE</scope>
    <source>
        <strain evidence="7">2889</strain>
    </source>
</reference>
<dbReference type="Pfam" id="PF04357">
    <property type="entry name" value="TamB"/>
    <property type="match status" value="1"/>
</dbReference>
<dbReference type="Proteomes" id="UP000823612">
    <property type="component" value="Unassembled WGS sequence"/>
</dbReference>
<dbReference type="InterPro" id="IPR007452">
    <property type="entry name" value="TamB_C"/>
</dbReference>
<feature type="compositionally biased region" description="Basic and acidic residues" evidence="5">
    <location>
        <begin position="1494"/>
        <end position="1518"/>
    </location>
</feature>
<organism evidence="7 8">
    <name type="scientific">Candidatus Pullibacteroides excrementavium</name>
    <dbReference type="NCBI Taxonomy" id="2840905"/>
    <lineage>
        <taxon>Bacteria</taxon>
        <taxon>Pseudomonadati</taxon>
        <taxon>Bacteroidota</taxon>
        <taxon>Bacteroidia</taxon>
        <taxon>Bacteroidales</taxon>
        <taxon>Candidatus Pullibacteroides</taxon>
    </lineage>
</organism>
<name>A0A9D9DS69_9BACT</name>
<evidence type="ECO:0000256" key="5">
    <source>
        <dbReference type="SAM" id="MobiDB-lite"/>
    </source>
</evidence>
<keyword evidence="2" id="KW-0812">Transmembrane</keyword>
<evidence type="ECO:0000259" key="6">
    <source>
        <dbReference type="Pfam" id="PF04357"/>
    </source>
</evidence>
<dbReference type="GO" id="GO:0005886">
    <property type="term" value="C:plasma membrane"/>
    <property type="evidence" value="ECO:0007669"/>
    <property type="project" value="InterPro"/>
</dbReference>
<dbReference type="PANTHER" id="PTHR36985:SF1">
    <property type="entry name" value="TRANSLOCATION AND ASSEMBLY MODULE SUBUNIT TAMB"/>
    <property type="match status" value="1"/>
</dbReference>
<evidence type="ECO:0000256" key="1">
    <source>
        <dbReference type="ARBA" id="ARBA00004167"/>
    </source>
</evidence>
<accession>A0A9D9DS69</accession>
<comment type="subcellular location">
    <subcellularLocation>
        <location evidence="1">Membrane</location>
        <topology evidence="1">Single-pass membrane protein</topology>
    </subcellularLocation>
</comment>
<dbReference type="InterPro" id="IPR008023">
    <property type="entry name" value="DUF748"/>
</dbReference>
<evidence type="ECO:0000313" key="7">
    <source>
        <dbReference type="EMBL" id="MBO8431970.1"/>
    </source>
</evidence>
<sequence length="1518" mass="171791">MKKAFRIIRKILLSLLLAVILLLLLAGGLVHVPFVQKFLADKASVYLSEYMECEVSVTNAEIDFLDLTATLRGIQILDKRKNPTVYIEYAQAILQSFNSKKIALASAHLRNPQIIIRRYEGDTQSDFKRVISKIAARPKKDTALRKAFIMDRIRIDNGTFYYDAEDFAGKPTGQTDFKHIALSGVEVNARNFYTRCGRVMAQIDHLEAWEKSEVLITDFASRIYVDKGRLHFMGTRIQTPESNLRLDLNLRAEDWKCFADFIHKVNINGTIQSPSRLAIADLAHFVPSVKGLSATARLSGKVRGPVDNLQLTHWKMAAGDSIQLEGDFSLKGLPDMQNGRIDVKIKKLHLNRPDLDSIGIFQAFGIRLPKPLQELNSASLQGSFSGQGNLDRFIADLYLDTDLGKLHFQNTATDTSNGEVFMNGQLQAENIDMGRLLHKRDLFGHMDLQTSFSMMGRKLKDMTYNVDGIIINMEIDKDMVAPLNFDLVFARNFFAGEMACHDPELDFRLDGIMDFRSDTSRTRYLLDLRNIDLSPLHLMDDTGFFAIQTRLDVNHIGNKVFDIYGNIRLDDTRITRLGKQFHLDSLRLDIRQADSGIKEISVRSDLLFMDAQGRWDWKNISEETQRYITYYFPHAFDSLPPRDSLQYPPMFQLDMHLSNPDSLLDVFFPAWRMPLGMDMDLSYNARTKHSGLNLNLPYIQNGSIALMRNKLELQSDTNHINLDIKTKDLYLDDSLRFKDFLVSLQKKELDILSYTIEWEKDSAKISQQTASLQGIVQFLSQRMIRINLQDFALQTGNTLWRNYPAGNILISRDSLIFDSVGMYSPQSLDGILIKGNLSHNPASSFRVDFSNFNFSYLDFLLRKFKMDIDAQINGYAEIKDFYGLFHLNSKLKMDHLHINQTSYGWGELSLDFNRENAVKAEFRILEREANSPDARTSLIMNGTYRPRKGKRLAVDGRISNLPVSFLNGFFASFAEDMDGKLNGAFRIGGTLSKPVFDARFFTDTLAFTVSALESHYVFNDLDFSLDSKGIDFKSGRFKDPLFNTEGNLQGSIDYDNFKNIRLNLGLNFNNLLAMNTTRKPGSLFWGTVFGSGTLNITGPVSDLNMLLNAQVEDNSDISFDFSSSAGGNGSNFITFVEKSQEEEGITSLESLYARNRVRFERKGRLTLDLNLNVTPGLTVNVGLHNTSMTGNLMATGNGLLRLYMPGRNPQLFGTYTIDGGEFDFSMVNLINRKFILEEGGTISWIGPMADARVNIRADYQTKASLYPVLASLGVSEEDAQQLKQNATVKSIIVLSGNLTNPDIGFDIDLANTDEDTKDRFFSVIKKDDEDEMLRQTFSLLMFNNFMAVEGSSANSAGSAALSSSSEFIFSQFNNFLSQFGSDFNVGVNYKPGDVNTNSEWQVSMSGQLFDDRLVINGNLGVSDRGSNAGANTVVGDVDVEWKFTEELRLRGFNHSNDQDLTKPANSYTQGVGIVFRRNFDNLHEFLHGTKPRRTKAERQNERRKNKEIRQLKREQKQQ</sequence>